<sequence length="127" mass="13870">MPCPVGRLNLLLTQHPEIQLSLLRSLEDRIRGDELIYSTATRTPLQRVGGLLLHLADTAGTPTPATPGHTTILGPSQRDLADALMMGVSTVENAIGRLRRTHGVITSKYRQFVVTDRFGLRDIAMSA</sequence>
<dbReference type="InterPro" id="IPR014710">
    <property type="entry name" value="RmlC-like_jellyroll"/>
</dbReference>
<proteinExistence type="predicted"/>
<dbReference type="SUPFAM" id="SSF46785">
    <property type="entry name" value="Winged helix' DNA-binding domain"/>
    <property type="match status" value="1"/>
</dbReference>
<dbReference type="Pfam" id="PF13545">
    <property type="entry name" value="HTH_Crp_2"/>
    <property type="match status" value="1"/>
</dbReference>
<dbReference type="InterPro" id="IPR012318">
    <property type="entry name" value="HTH_CRP"/>
</dbReference>
<dbReference type="InterPro" id="IPR036390">
    <property type="entry name" value="WH_DNA-bd_sf"/>
</dbReference>
<evidence type="ECO:0000313" key="3">
    <source>
        <dbReference type="Proteomes" id="UP000195880"/>
    </source>
</evidence>
<keyword evidence="3" id="KW-1185">Reference proteome</keyword>
<organism evidence="2 3">
    <name type="scientific">Streptomyces alboflavus</name>
    <dbReference type="NCBI Taxonomy" id="67267"/>
    <lineage>
        <taxon>Bacteria</taxon>
        <taxon>Bacillati</taxon>
        <taxon>Actinomycetota</taxon>
        <taxon>Actinomycetes</taxon>
        <taxon>Kitasatosporales</taxon>
        <taxon>Streptomycetaceae</taxon>
        <taxon>Streptomyces</taxon>
    </lineage>
</organism>
<dbReference type="AlphaFoldDB" id="A0A1Z1W4N7"/>
<evidence type="ECO:0000259" key="1">
    <source>
        <dbReference type="Pfam" id="PF13545"/>
    </source>
</evidence>
<accession>A0A1Z1W4N7</accession>
<dbReference type="GO" id="GO:0006355">
    <property type="term" value="P:regulation of DNA-templated transcription"/>
    <property type="evidence" value="ECO:0007669"/>
    <property type="project" value="InterPro"/>
</dbReference>
<gene>
    <name evidence="2" type="ORF">SMD44_00789</name>
</gene>
<protein>
    <recommendedName>
        <fullName evidence="1">HTH crp-type domain-containing protein</fullName>
    </recommendedName>
</protein>
<name>A0A1Z1W4N7_9ACTN</name>
<evidence type="ECO:0000313" key="2">
    <source>
        <dbReference type="EMBL" id="ARX81391.1"/>
    </source>
</evidence>
<dbReference type="STRING" id="67267.GCA_000716675_00961"/>
<dbReference type="GO" id="GO:0003677">
    <property type="term" value="F:DNA binding"/>
    <property type="evidence" value="ECO:0007669"/>
    <property type="project" value="InterPro"/>
</dbReference>
<reference evidence="2 3" key="1">
    <citation type="submission" date="2017-05" db="EMBL/GenBank/DDBJ databases">
        <title>Streptomyces alboflavus Genome sequencing and assembly.</title>
        <authorList>
            <person name="Wang Y."/>
            <person name="Du B."/>
            <person name="Ding Y."/>
            <person name="Liu H."/>
            <person name="Hou Q."/>
            <person name="Liu K."/>
            <person name="Wang C."/>
            <person name="Yao L."/>
        </authorList>
    </citation>
    <scope>NUCLEOTIDE SEQUENCE [LARGE SCALE GENOMIC DNA]</scope>
    <source>
        <strain evidence="2 3">MDJK44</strain>
    </source>
</reference>
<dbReference type="eggNOG" id="COG0664">
    <property type="taxonomic scope" value="Bacteria"/>
</dbReference>
<feature type="domain" description="HTH crp-type" evidence="1">
    <location>
        <begin position="46"/>
        <end position="123"/>
    </location>
</feature>
<dbReference type="Gene3D" id="2.60.120.10">
    <property type="entry name" value="Jelly Rolls"/>
    <property type="match status" value="1"/>
</dbReference>
<dbReference type="EMBL" id="CP021748">
    <property type="protein sequence ID" value="ARX81391.1"/>
    <property type="molecule type" value="Genomic_DNA"/>
</dbReference>
<dbReference type="Proteomes" id="UP000195880">
    <property type="component" value="Chromosome"/>
</dbReference>
<dbReference type="KEGG" id="salf:SMD44_00789"/>